<keyword evidence="2" id="KW-0067">ATP-binding</keyword>
<evidence type="ECO:0000313" key="6">
    <source>
        <dbReference type="Proteomes" id="UP000239187"/>
    </source>
</evidence>
<dbReference type="InterPro" id="IPR041664">
    <property type="entry name" value="AAA_16"/>
</dbReference>
<dbReference type="Proteomes" id="UP000239187">
    <property type="component" value="Chromosome"/>
</dbReference>
<dbReference type="Gene3D" id="3.40.50.300">
    <property type="entry name" value="P-loop containing nucleotide triphosphate hydrolases"/>
    <property type="match status" value="1"/>
</dbReference>
<feature type="region of interest" description="Disordered" evidence="3">
    <location>
        <begin position="446"/>
        <end position="507"/>
    </location>
</feature>
<dbReference type="InterPro" id="IPR003593">
    <property type="entry name" value="AAA+_ATPase"/>
</dbReference>
<dbReference type="GO" id="GO:0005524">
    <property type="term" value="F:ATP binding"/>
    <property type="evidence" value="ECO:0007669"/>
    <property type="project" value="UniProtKB-KW"/>
</dbReference>
<evidence type="ECO:0000259" key="4">
    <source>
        <dbReference type="SMART" id="SM00382"/>
    </source>
</evidence>
<organism evidence="5 6">
    <name type="scientific">Arthrobacter agilis</name>
    <dbReference type="NCBI Taxonomy" id="37921"/>
    <lineage>
        <taxon>Bacteria</taxon>
        <taxon>Bacillati</taxon>
        <taxon>Actinomycetota</taxon>
        <taxon>Actinomycetes</taxon>
        <taxon>Micrococcales</taxon>
        <taxon>Micrococcaceae</taxon>
        <taxon>Arthrobacter</taxon>
    </lineage>
</organism>
<dbReference type="SMART" id="SM00382">
    <property type="entry name" value="AAA"/>
    <property type="match status" value="1"/>
</dbReference>
<dbReference type="SUPFAM" id="SSF52540">
    <property type="entry name" value="P-loop containing nucleoside triphosphate hydrolases"/>
    <property type="match status" value="1"/>
</dbReference>
<name>A0A2L0UH41_9MICC</name>
<sequence>MTDMGTAIDLVGRARLVEDIVAALDESGGFGVMIVGAAGMGKTAVARSVLKRLNWTAPVLRITGGPSLRSIPFGALAPYLHTLSVADAESPVAVLRAVLGHLTGESTGRTQHPPLLVIDDAHELDSSSSALLAQLVSARRAKVLVMSRDVTTAPVEFRSLGADGLLARFDLAPLDPDAVSALSSQLLGGPVLTGTAHTLALTTGGNPLFLRALLEQGPGEGYLGRHDGVWRQVTERPMLSPRLRDLVRSQLRLRSAADLEALETVALAEPIALDTVVRCVDADALNRLRDDRLIAVGPGPGAPVSVEHPLHGEVLRSQVPAARSTAIRRKVLAATEPGSQSLEGFLRMVVWGLDCGVPPDDRELLEAATVANGLRDSDVALRTARAVSAPGLRGRALIEIARVHARRGDLAYAREVVDDALRRCTDLRLAKDATLLSQGAQAELPGLLRGPARGRRPLEVPHRPGGAAGGRSPSGRGGRPGAARLQDPRVSRPRPAGAIRRYRGRTA</sequence>
<dbReference type="GO" id="GO:0005737">
    <property type="term" value="C:cytoplasm"/>
    <property type="evidence" value="ECO:0007669"/>
    <property type="project" value="TreeGrafter"/>
</dbReference>
<keyword evidence="1" id="KW-0547">Nucleotide-binding</keyword>
<dbReference type="PANTHER" id="PTHR16305:SF28">
    <property type="entry name" value="GUANYLATE CYCLASE DOMAIN-CONTAINING PROTEIN"/>
    <property type="match status" value="1"/>
</dbReference>
<proteinExistence type="predicted"/>
<gene>
    <name evidence="5" type="ORF">CVO76_13680</name>
</gene>
<feature type="domain" description="AAA+ ATPase" evidence="4">
    <location>
        <begin position="28"/>
        <end position="300"/>
    </location>
</feature>
<dbReference type="InterPro" id="IPR027417">
    <property type="entry name" value="P-loop_NTPase"/>
</dbReference>
<dbReference type="AlphaFoldDB" id="A0A2L0UH41"/>
<accession>A0A2L0UH41</accession>
<reference evidence="5 6" key="1">
    <citation type="submission" date="2017-11" db="EMBL/GenBank/DDBJ databases">
        <title>Draft genome of Arthrobacter agilis strain UMCV2, a plant growth-promoting rhizobacterium and biocontrol capacity of phytopathogenic fungi.</title>
        <authorList>
            <person name="Martinez-Camara R."/>
            <person name="Santoyo G."/>
            <person name="Moreno-Hagelsieb G."/>
            <person name="Valencia-Cantero E."/>
        </authorList>
    </citation>
    <scope>NUCLEOTIDE SEQUENCE [LARGE SCALE GENOMIC DNA]</scope>
    <source>
        <strain evidence="5 6">UMCV2</strain>
    </source>
</reference>
<dbReference type="Pfam" id="PF13191">
    <property type="entry name" value="AAA_16"/>
    <property type="match status" value="1"/>
</dbReference>
<protein>
    <recommendedName>
        <fullName evidence="4">AAA+ ATPase domain-containing protein</fullName>
    </recommendedName>
</protein>
<evidence type="ECO:0000256" key="2">
    <source>
        <dbReference type="ARBA" id="ARBA00022840"/>
    </source>
</evidence>
<evidence type="ECO:0000256" key="1">
    <source>
        <dbReference type="ARBA" id="ARBA00022741"/>
    </source>
</evidence>
<dbReference type="GO" id="GO:0004016">
    <property type="term" value="F:adenylate cyclase activity"/>
    <property type="evidence" value="ECO:0007669"/>
    <property type="project" value="TreeGrafter"/>
</dbReference>
<dbReference type="EMBL" id="CP024915">
    <property type="protein sequence ID" value="AUZ88571.1"/>
    <property type="molecule type" value="Genomic_DNA"/>
</dbReference>
<dbReference type="PANTHER" id="PTHR16305">
    <property type="entry name" value="TESTICULAR SOLUBLE ADENYLYL CYCLASE"/>
    <property type="match status" value="1"/>
</dbReference>
<dbReference type="RefSeq" id="WP_208739698.1">
    <property type="nucleotide sequence ID" value="NZ_CP024915.1"/>
</dbReference>
<evidence type="ECO:0000313" key="5">
    <source>
        <dbReference type="EMBL" id="AUZ88571.1"/>
    </source>
</evidence>
<evidence type="ECO:0000256" key="3">
    <source>
        <dbReference type="SAM" id="MobiDB-lite"/>
    </source>
</evidence>